<dbReference type="GO" id="GO:0005739">
    <property type="term" value="C:mitochondrion"/>
    <property type="evidence" value="ECO:0007669"/>
    <property type="project" value="TreeGrafter"/>
</dbReference>
<dbReference type="InterPro" id="IPR012340">
    <property type="entry name" value="NA-bd_OB-fold"/>
</dbReference>
<keyword evidence="3" id="KW-1185">Reference proteome</keyword>
<accession>A0A0S3T8S9</accession>
<dbReference type="EMBL" id="AP015044">
    <property type="protein sequence ID" value="BAU01404.1"/>
    <property type="molecule type" value="Genomic_DNA"/>
</dbReference>
<evidence type="ECO:0000313" key="2">
    <source>
        <dbReference type="EMBL" id="BAU01404.1"/>
    </source>
</evidence>
<protein>
    <recommendedName>
        <fullName evidence="1">S1 motif domain-containing protein</fullName>
    </recommendedName>
</protein>
<evidence type="ECO:0000259" key="1">
    <source>
        <dbReference type="PROSITE" id="PS50126"/>
    </source>
</evidence>
<organism evidence="2 3">
    <name type="scientific">Vigna angularis var. angularis</name>
    <dbReference type="NCBI Taxonomy" id="157739"/>
    <lineage>
        <taxon>Eukaryota</taxon>
        <taxon>Viridiplantae</taxon>
        <taxon>Streptophyta</taxon>
        <taxon>Embryophyta</taxon>
        <taxon>Tracheophyta</taxon>
        <taxon>Spermatophyta</taxon>
        <taxon>Magnoliopsida</taxon>
        <taxon>eudicotyledons</taxon>
        <taxon>Gunneridae</taxon>
        <taxon>Pentapetalae</taxon>
        <taxon>rosids</taxon>
        <taxon>fabids</taxon>
        <taxon>Fabales</taxon>
        <taxon>Fabaceae</taxon>
        <taxon>Papilionoideae</taxon>
        <taxon>50 kb inversion clade</taxon>
        <taxon>NPAAA clade</taxon>
        <taxon>indigoferoid/millettioid clade</taxon>
        <taxon>Phaseoleae</taxon>
        <taxon>Vigna</taxon>
    </lineage>
</organism>
<dbReference type="Pfam" id="PF00575">
    <property type="entry name" value="S1"/>
    <property type="match status" value="1"/>
</dbReference>
<gene>
    <name evidence="2" type="primary">Vigan.11G063000</name>
    <name evidence="2" type="ORF">VIGAN_11063000</name>
</gene>
<dbReference type="AlphaFoldDB" id="A0A0S3T8S9"/>
<dbReference type="GO" id="GO:0004654">
    <property type="term" value="F:polyribonucleotide nucleotidyltransferase activity"/>
    <property type="evidence" value="ECO:0007669"/>
    <property type="project" value="InterPro"/>
</dbReference>
<dbReference type="Gene3D" id="2.40.50.140">
    <property type="entry name" value="Nucleic acid-binding proteins"/>
    <property type="match status" value="1"/>
</dbReference>
<dbReference type="GO" id="GO:0003723">
    <property type="term" value="F:RNA binding"/>
    <property type="evidence" value="ECO:0007669"/>
    <property type="project" value="InterPro"/>
</dbReference>
<reference evidence="2 3" key="1">
    <citation type="journal article" date="2015" name="Sci. Rep.">
        <title>The power of single molecule real-time sequencing technology in the de novo assembly of a eukaryotic genome.</title>
        <authorList>
            <person name="Sakai H."/>
            <person name="Naito K."/>
            <person name="Ogiso-Tanaka E."/>
            <person name="Takahashi Y."/>
            <person name="Iseki K."/>
            <person name="Muto C."/>
            <person name="Satou K."/>
            <person name="Teruya K."/>
            <person name="Shiroma A."/>
            <person name="Shimoji M."/>
            <person name="Hirano T."/>
            <person name="Itoh T."/>
            <person name="Kaga A."/>
            <person name="Tomooka N."/>
        </authorList>
    </citation>
    <scope>NUCLEOTIDE SEQUENCE [LARGE SCALE GENOMIC DNA]</scope>
    <source>
        <strain evidence="3">cv. Shumari</strain>
    </source>
</reference>
<dbReference type="PANTHER" id="PTHR11252:SF16">
    <property type="entry name" value="POLYRIBONUCLEOTIDE NUCLEOTIDYLTRANSFERASE 2, MITOCHONDRIAL"/>
    <property type="match status" value="1"/>
</dbReference>
<dbReference type="GO" id="GO:0005829">
    <property type="term" value="C:cytosol"/>
    <property type="evidence" value="ECO:0007669"/>
    <property type="project" value="TreeGrafter"/>
</dbReference>
<proteinExistence type="predicted"/>
<dbReference type="PROSITE" id="PS50126">
    <property type="entry name" value="S1"/>
    <property type="match status" value="1"/>
</dbReference>
<sequence length="140" mass="15393">MVVNDLPVTLVSLLADQNWDVVAETVVSHLFSSTERIYNWATQIADGSYILGSQPSMKIDFIVGREIEVGGIYTGIVTNIKEHGAFVEFNGGHQGLLHISELSYEPENNSRDFTIGDEMRVVCSGFSNKGIPVMSLVDDK</sequence>
<dbReference type="InterPro" id="IPR012162">
    <property type="entry name" value="PNPase"/>
</dbReference>
<dbReference type="GO" id="GO:0009570">
    <property type="term" value="C:chloroplast stroma"/>
    <property type="evidence" value="ECO:0007669"/>
    <property type="project" value="TreeGrafter"/>
</dbReference>
<dbReference type="SUPFAM" id="SSF50249">
    <property type="entry name" value="Nucleic acid-binding proteins"/>
    <property type="match status" value="1"/>
</dbReference>
<name>A0A0S3T8S9_PHAAN</name>
<feature type="domain" description="S1 motif" evidence="1">
    <location>
        <begin position="70"/>
        <end position="137"/>
    </location>
</feature>
<evidence type="ECO:0000313" key="3">
    <source>
        <dbReference type="Proteomes" id="UP000291084"/>
    </source>
</evidence>
<dbReference type="GO" id="GO:0000958">
    <property type="term" value="P:mitochondrial mRNA catabolic process"/>
    <property type="evidence" value="ECO:0007669"/>
    <property type="project" value="TreeGrafter"/>
</dbReference>
<dbReference type="InterPro" id="IPR003029">
    <property type="entry name" value="S1_domain"/>
</dbReference>
<dbReference type="GO" id="GO:0000965">
    <property type="term" value="P:mitochondrial RNA 3'-end processing"/>
    <property type="evidence" value="ECO:0007669"/>
    <property type="project" value="TreeGrafter"/>
</dbReference>
<dbReference type="GO" id="GO:0000175">
    <property type="term" value="F:3'-5'-RNA exonuclease activity"/>
    <property type="evidence" value="ECO:0007669"/>
    <property type="project" value="TreeGrafter"/>
</dbReference>
<dbReference type="Proteomes" id="UP000291084">
    <property type="component" value="Chromosome 11"/>
</dbReference>
<dbReference type="SMART" id="SM00316">
    <property type="entry name" value="S1"/>
    <property type="match status" value="1"/>
</dbReference>
<dbReference type="PANTHER" id="PTHR11252">
    <property type="entry name" value="POLYRIBONUCLEOTIDE NUCLEOTIDYLTRANSFERASE"/>
    <property type="match status" value="1"/>
</dbReference>